<evidence type="ECO:0000256" key="5">
    <source>
        <dbReference type="ARBA" id="ARBA00022759"/>
    </source>
</evidence>
<keyword evidence="7" id="KW-0695">RNA-directed DNA polymerase</keyword>
<dbReference type="GO" id="GO:0008270">
    <property type="term" value="F:zinc ion binding"/>
    <property type="evidence" value="ECO:0007669"/>
    <property type="project" value="UniProtKB-KW"/>
</dbReference>
<keyword evidence="6" id="KW-0378">Hydrolase</keyword>
<reference evidence="10 11" key="1">
    <citation type="submission" date="2019-09" db="EMBL/GenBank/DDBJ databases">
        <title>Bird 10,000 Genomes (B10K) Project - Family phase.</title>
        <authorList>
            <person name="Zhang G."/>
        </authorList>
    </citation>
    <scope>NUCLEOTIDE SEQUENCE [LARGE SCALE GENOMIC DNA]</scope>
    <source>
        <strain evidence="10">B10K-DU-012-38</strain>
        <tissue evidence="10">Muscle</tissue>
    </source>
</reference>
<dbReference type="PANTHER" id="PTHR41694:SF3">
    <property type="entry name" value="RNA-DIRECTED DNA POLYMERASE-RELATED"/>
    <property type="match status" value="1"/>
</dbReference>
<feature type="non-terminal residue" evidence="10">
    <location>
        <position position="78"/>
    </location>
</feature>
<dbReference type="InterPro" id="IPR017856">
    <property type="entry name" value="Integrase-like_N"/>
</dbReference>
<evidence type="ECO:0000256" key="6">
    <source>
        <dbReference type="ARBA" id="ARBA00022801"/>
    </source>
</evidence>
<keyword evidence="11" id="KW-1185">Reference proteome</keyword>
<dbReference type="GO" id="GO:0016787">
    <property type="term" value="F:hydrolase activity"/>
    <property type="evidence" value="ECO:0007669"/>
    <property type="project" value="UniProtKB-KW"/>
</dbReference>
<comment type="caution">
    <text evidence="10">The sequence shown here is derived from an EMBL/GenBank/DDBJ whole genome shotgun (WGS) entry which is preliminary data.</text>
</comment>
<dbReference type="EMBL" id="VZRH01004251">
    <property type="protein sequence ID" value="NWT98084.1"/>
    <property type="molecule type" value="Genomic_DNA"/>
</dbReference>
<evidence type="ECO:0000256" key="2">
    <source>
        <dbReference type="ARBA" id="ARBA00022695"/>
    </source>
</evidence>
<name>A0A7K5T374_9FRIN</name>
<gene>
    <name evidence="10" type="primary">Ervk19_1</name>
    <name evidence="10" type="ORF">UROPYL_R15760</name>
</gene>
<evidence type="ECO:0000256" key="3">
    <source>
        <dbReference type="ARBA" id="ARBA00022722"/>
    </source>
</evidence>
<dbReference type="Gene3D" id="1.10.10.200">
    <property type="match status" value="1"/>
</dbReference>
<dbReference type="GO" id="GO:0035613">
    <property type="term" value="F:RNA stem-loop binding"/>
    <property type="evidence" value="ECO:0007669"/>
    <property type="project" value="TreeGrafter"/>
</dbReference>
<organism evidence="10 11">
    <name type="scientific">Urocynchramus pylzowi</name>
    <dbReference type="NCBI Taxonomy" id="571890"/>
    <lineage>
        <taxon>Eukaryota</taxon>
        <taxon>Metazoa</taxon>
        <taxon>Chordata</taxon>
        <taxon>Craniata</taxon>
        <taxon>Vertebrata</taxon>
        <taxon>Euteleostomi</taxon>
        <taxon>Archelosauria</taxon>
        <taxon>Archosauria</taxon>
        <taxon>Dinosauria</taxon>
        <taxon>Saurischia</taxon>
        <taxon>Theropoda</taxon>
        <taxon>Coelurosauria</taxon>
        <taxon>Aves</taxon>
        <taxon>Neognathae</taxon>
        <taxon>Neoaves</taxon>
        <taxon>Telluraves</taxon>
        <taxon>Australaves</taxon>
        <taxon>Passeriformes</taxon>
        <taxon>Passeroidea</taxon>
        <taxon>Fringillidae</taxon>
        <taxon>Urocynchramus</taxon>
    </lineage>
</organism>
<evidence type="ECO:0000259" key="9">
    <source>
        <dbReference type="PROSITE" id="PS50876"/>
    </source>
</evidence>
<dbReference type="SUPFAM" id="SSF46919">
    <property type="entry name" value="N-terminal Zn binding domain of HIV integrase"/>
    <property type="match status" value="1"/>
</dbReference>
<dbReference type="InterPro" id="IPR003308">
    <property type="entry name" value="Integrase_Zn-bd_dom_N"/>
</dbReference>
<dbReference type="PROSITE" id="PS50876">
    <property type="entry name" value="ZF_INTEGRASE"/>
    <property type="match status" value="1"/>
</dbReference>
<keyword evidence="5" id="KW-0255">Endonuclease</keyword>
<dbReference type="Proteomes" id="UP000524542">
    <property type="component" value="Unassembled WGS sequence"/>
</dbReference>
<feature type="non-terminal residue" evidence="10">
    <location>
        <position position="1"/>
    </location>
</feature>
<dbReference type="GO" id="GO:0003964">
    <property type="term" value="F:RNA-directed DNA polymerase activity"/>
    <property type="evidence" value="ECO:0007669"/>
    <property type="project" value="UniProtKB-KW"/>
</dbReference>
<keyword evidence="4" id="KW-0479">Metal-binding</keyword>
<keyword evidence="2" id="KW-0548">Nucleotidyltransferase</keyword>
<sequence>MAIETANVPDIFALAKLSHAFYHQNVPTFIRMFKLSKDQAKAIVTTCPNCQNYQIPSMGTGVNLQGLNSCQLWQTDVT</sequence>
<dbReference type="PANTHER" id="PTHR41694">
    <property type="entry name" value="ENDOGENOUS RETROVIRUS GROUP K MEMBER POL PROTEIN"/>
    <property type="match status" value="1"/>
</dbReference>
<keyword evidence="3" id="KW-0540">Nuclease</keyword>
<dbReference type="Pfam" id="PF02022">
    <property type="entry name" value="Integrase_Zn"/>
    <property type="match status" value="1"/>
</dbReference>
<proteinExistence type="predicted"/>
<evidence type="ECO:0000256" key="8">
    <source>
        <dbReference type="PROSITE-ProRule" id="PRU00450"/>
    </source>
</evidence>
<keyword evidence="1" id="KW-0808">Transferase</keyword>
<evidence type="ECO:0000256" key="7">
    <source>
        <dbReference type="ARBA" id="ARBA00022918"/>
    </source>
</evidence>
<protein>
    <submittedName>
        <fullName evidence="10">POK19 protein</fullName>
    </submittedName>
</protein>
<evidence type="ECO:0000256" key="4">
    <source>
        <dbReference type="ARBA" id="ARBA00022723"/>
    </source>
</evidence>
<dbReference type="GO" id="GO:0004519">
    <property type="term" value="F:endonuclease activity"/>
    <property type="evidence" value="ECO:0007669"/>
    <property type="project" value="UniProtKB-KW"/>
</dbReference>
<accession>A0A7K5T374</accession>
<keyword evidence="8" id="KW-0862">Zinc</keyword>
<keyword evidence="8" id="KW-0863">Zinc-finger</keyword>
<evidence type="ECO:0000256" key="1">
    <source>
        <dbReference type="ARBA" id="ARBA00022679"/>
    </source>
</evidence>
<evidence type="ECO:0000313" key="10">
    <source>
        <dbReference type="EMBL" id="NWT98084.1"/>
    </source>
</evidence>
<dbReference type="AlphaFoldDB" id="A0A7K5T374"/>
<feature type="domain" description="Integrase-type" evidence="9">
    <location>
        <begin position="10"/>
        <end position="51"/>
    </location>
</feature>
<evidence type="ECO:0000313" key="11">
    <source>
        <dbReference type="Proteomes" id="UP000524542"/>
    </source>
</evidence>